<evidence type="ECO:0000256" key="10">
    <source>
        <dbReference type="HAMAP-Rule" id="MF_00571"/>
    </source>
</evidence>
<dbReference type="EC" id="2.7.7.12" evidence="10"/>
<evidence type="ECO:0000313" key="14">
    <source>
        <dbReference type="Proteomes" id="UP001597362"/>
    </source>
</evidence>
<feature type="domain" description="Galactose-1-phosphate uridyl transferase N-terminal" evidence="11">
    <location>
        <begin position="57"/>
        <end position="252"/>
    </location>
</feature>
<evidence type="ECO:0000256" key="4">
    <source>
        <dbReference type="ARBA" id="ARBA00008706"/>
    </source>
</evidence>
<dbReference type="RefSeq" id="WP_377769869.1">
    <property type="nucleotide sequence ID" value="NZ_JBHUHO010000010.1"/>
</dbReference>
<reference evidence="14" key="1">
    <citation type="journal article" date="2019" name="Int. J. Syst. Evol. Microbiol.">
        <title>The Global Catalogue of Microorganisms (GCM) 10K type strain sequencing project: providing services to taxonomists for standard genome sequencing and annotation.</title>
        <authorList>
            <consortium name="The Broad Institute Genomics Platform"/>
            <consortium name="The Broad Institute Genome Sequencing Center for Infectious Disease"/>
            <person name="Wu L."/>
            <person name="Ma J."/>
        </authorList>
    </citation>
    <scope>NUCLEOTIDE SEQUENCE [LARGE SCALE GENOMIC DNA]</scope>
    <source>
        <strain evidence="14">GH52</strain>
    </source>
</reference>
<sequence length="543" mass="61231">MNHQEPSNEAKQQAQLAIEQLLHYAGAKLMLDPLDISDTRNQLLALFQFSEPAMEQIHLTTGEWPLSQFPDDILPLLEQLIDYGYSIGLIAENTINYRDLLDAKIMGLLLPKPSQVVASFQQEVEQHGISSATDKFYQFNIASNYIRMDRIANNVVWMHDTDYGALEITINLSKPEKDPKEIALLRTMPQAHYPKCPLCADNVGYAGRLNHPARQNLRIIPLALQDEPWYFQYSPYVYYNEHSIVFKGEHEPMVIGHSSFARLLDFVDLYPHYFIGSNADLPIVGGSILSHDHFQAGHHSFPMEKAPVEAVYRHPDFASVDISIVKWPMSVVRLNGASKQAVHAAACYILDEWRLYSDASVEIAAFTEDGQQKIPHNTITPIARLVPNDGANAGAEAAYHYELDLVLRNNRTSEQHPDGIFHPHQERHHIKKENIGLIEVMGLAVLPGRLKQELDDLAAYLTNEAATISIPEDSPLAQHAAWITTLQQQYGTDHTREQATQLLFAETGNKFLQVLEDAGVFKRTEQGQQAFATFLQQLGMVIK</sequence>
<keyword evidence="8 10" id="KW-0299">Galactose metabolism</keyword>
<dbReference type="HAMAP" id="MF_00571">
    <property type="entry name" value="GalP_UDP_trans"/>
    <property type="match status" value="1"/>
</dbReference>
<comment type="pathway">
    <text evidence="3 10">Carbohydrate metabolism; galactose metabolism.</text>
</comment>
<name>A0ABW4YHH1_9BACL</name>
<feature type="domain" description="Galactose-1-phosphate uridyl transferase C-terminal" evidence="12">
    <location>
        <begin position="268"/>
        <end position="464"/>
    </location>
</feature>
<evidence type="ECO:0000313" key="13">
    <source>
        <dbReference type="EMBL" id="MFD2114844.1"/>
    </source>
</evidence>
<evidence type="ECO:0000259" key="12">
    <source>
        <dbReference type="Pfam" id="PF02744"/>
    </source>
</evidence>
<keyword evidence="5 10" id="KW-0963">Cytoplasm</keyword>
<dbReference type="NCBIfam" id="NF003629">
    <property type="entry name" value="PRK05270.1-2"/>
    <property type="match status" value="1"/>
</dbReference>
<dbReference type="Proteomes" id="UP001597362">
    <property type="component" value="Unassembled WGS sequence"/>
</dbReference>
<evidence type="ECO:0000256" key="7">
    <source>
        <dbReference type="ARBA" id="ARBA00022695"/>
    </source>
</evidence>
<evidence type="ECO:0000256" key="1">
    <source>
        <dbReference type="ARBA" id="ARBA00001107"/>
    </source>
</evidence>
<dbReference type="GO" id="GO:0016779">
    <property type="term" value="F:nucleotidyltransferase activity"/>
    <property type="evidence" value="ECO:0007669"/>
    <property type="project" value="UniProtKB-KW"/>
</dbReference>
<evidence type="ECO:0000256" key="6">
    <source>
        <dbReference type="ARBA" id="ARBA00022679"/>
    </source>
</evidence>
<evidence type="ECO:0000256" key="5">
    <source>
        <dbReference type="ARBA" id="ARBA00022490"/>
    </source>
</evidence>
<protein>
    <recommendedName>
        <fullName evidence="10">Galactose-1-phosphate uridylyltransferase</fullName>
        <shortName evidence="10">Gal-1-P uridylyltransferase</shortName>
        <ecNumber evidence="10">2.7.7.12</ecNumber>
    </recommendedName>
    <alternativeName>
        <fullName evidence="10">UDP-glucose--hexose-1-phosphate uridylyltransferase</fullName>
    </alternativeName>
</protein>
<gene>
    <name evidence="10" type="primary">galT</name>
    <name evidence="13" type="ORF">ACFSJH_03700</name>
</gene>
<dbReference type="InterPro" id="IPR005850">
    <property type="entry name" value="GalP_Utransf_C"/>
</dbReference>
<dbReference type="PIRSF" id="PIRSF006005">
    <property type="entry name" value="GalT_BS"/>
    <property type="match status" value="1"/>
</dbReference>
<dbReference type="PANTHER" id="PTHR39191:SF1">
    <property type="entry name" value="DUF4922 DOMAIN-CONTAINING PROTEIN"/>
    <property type="match status" value="1"/>
</dbReference>
<comment type="catalytic activity">
    <reaction evidence="1 10">
        <text>alpha-D-galactose 1-phosphate + UDP-alpha-D-glucose = alpha-D-glucose 1-phosphate + UDP-alpha-D-galactose</text>
        <dbReference type="Rhea" id="RHEA:13989"/>
        <dbReference type="ChEBI" id="CHEBI:58336"/>
        <dbReference type="ChEBI" id="CHEBI:58601"/>
        <dbReference type="ChEBI" id="CHEBI:58885"/>
        <dbReference type="ChEBI" id="CHEBI:66914"/>
        <dbReference type="EC" id="2.7.7.12"/>
    </reaction>
</comment>
<organism evidence="13 14">
    <name type="scientific">Paenibacillus yanchengensis</name>
    <dbReference type="NCBI Taxonomy" id="2035833"/>
    <lineage>
        <taxon>Bacteria</taxon>
        <taxon>Bacillati</taxon>
        <taxon>Bacillota</taxon>
        <taxon>Bacilli</taxon>
        <taxon>Bacillales</taxon>
        <taxon>Paenibacillaceae</taxon>
        <taxon>Paenibacillus</taxon>
    </lineage>
</organism>
<dbReference type="InterPro" id="IPR000766">
    <property type="entry name" value="GalP_uridyl_Trfase_II"/>
</dbReference>
<dbReference type="PANTHER" id="PTHR39191">
    <property type="entry name" value="GALACTOSE-1-PHOSPHATE URIDYLYLTRANSFERASE"/>
    <property type="match status" value="1"/>
</dbReference>
<accession>A0ABW4YHH1</accession>
<evidence type="ECO:0000256" key="3">
    <source>
        <dbReference type="ARBA" id="ARBA00004947"/>
    </source>
</evidence>
<evidence type="ECO:0000256" key="9">
    <source>
        <dbReference type="ARBA" id="ARBA00023277"/>
    </source>
</evidence>
<keyword evidence="9 10" id="KW-0119">Carbohydrate metabolism</keyword>
<dbReference type="InterPro" id="IPR023425">
    <property type="entry name" value="GalP_uridyl_Trfase_II_CS"/>
</dbReference>
<comment type="subcellular location">
    <subcellularLocation>
        <location evidence="2 10">Cytoplasm</location>
    </subcellularLocation>
</comment>
<keyword evidence="6 10" id="KW-0808">Transferase</keyword>
<dbReference type="InterPro" id="IPR005849">
    <property type="entry name" value="GalP_Utransf_N"/>
</dbReference>
<evidence type="ECO:0000256" key="8">
    <source>
        <dbReference type="ARBA" id="ARBA00023144"/>
    </source>
</evidence>
<keyword evidence="7 10" id="KW-0548">Nucleotidyltransferase</keyword>
<keyword evidence="14" id="KW-1185">Reference proteome</keyword>
<dbReference type="Pfam" id="PF01087">
    <property type="entry name" value="GalP_UDP_transf"/>
    <property type="match status" value="1"/>
</dbReference>
<proteinExistence type="inferred from homology"/>
<dbReference type="EMBL" id="JBHUHO010000010">
    <property type="protein sequence ID" value="MFD2114844.1"/>
    <property type="molecule type" value="Genomic_DNA"/>
</dbReference>
<comment type="similarity">
    <text evidence="4 10">Belongs to the galactose-1-phosphate uridylyltransferase type 2 family.</text>
</comment>
<evidence type="ECO:0000256" key="2">
    <source>
        <dbReference type="ARBA" id="ARBA00004496"/>
    </source>
</evidence>
<comment type="caution">
    <text evidence="13">The sequence shown here is derived from an EMBL/GenBank/DDBJ whole genome shotgun (WGS) entry which is preliminary data.</text>
</comment>
<dbReference type="PROSITE" id="PS01163">
    <property type="entry name" value="GAL_P_UDP_TRANSF_II"/>
    <property type="match status" value="1"/>
</dbReference>
<evidence type="ECO:0000259" key="11">
    <source>
        <dbReference type="Pfam" id="PF01087"/>
    </source>
</evidence>
<dbReference type="Pfam" id="PF02744">
    <property type="entry name" value="GalP_UDP_tr_C"/>
    <property type="match status" value="1"/>
</dbReference>